<sequence length="136" mass="14187">MVSVPPTENPVPALASANVLDLPSVSLGNSDCEVSLPPSLPTELSDQPALASDAEPPTSETLATVSSVVPVAEEGTIVLAAPASAEKITNVCSSDPEQSKATATPSAPEQTEAPILQLIQQLWFRELVQMKVLLRF</sequence>
<dbReference type="AlphaFoldDB" id="A0A8S9FKF3"/>
<protein>
    <submittedName>
        <fullName evidence="2">Uncharacterized protein</fullName>
    </submittedName>
</protein>
<accession>A0A8S9FKF3</accession>
<name>A0A8S9FKF3_BRACR</name>
<evidence type="ECO:0000256" key="1">
    <source>
        <dbReference type="SAM" id="MobiDB-lite"/>
    </source>
</evidence>
<organism evidence="2">
    <name type="scientific">Brassica cretica</name>
    <name type="common">Mustard</name>
    <dbReference type="NCBI Taxonomy" id="69181"/>
    <lineage>
        <taxon>Eukaryota</taxon>
        <taxon>Viridiplantae</taxon>
        <taxon>Streptophyta</taxon>
        <taxon>Embryophyta</taxon>
        <taxon>Tracheophyta</taxon>
        <taxon>Spermatophyta</taxon>
        <taxon>Magnoliopsida</taxon>
        <taxon>eudicotyledons</taxon>
        <taxon>Gunneridae</taxon>
        <taxon>Pentapetalae</taxon>
        <taxon>rosids</taxon>
        <taxon>malvids</taxon>
        <taxon>Brassicales</taxon>
        <taxon>Brassicaceae</taxon>
        <taxon>Brassiceae</taxon>
        <taxon>Brassica</taxon>
    </lineage>
</organism>
<dbReference type="EMBL" id="QGKY02002305">
    <property type="protein sequence ID" value="KAF2533554.1"/>
    <property type="molecule type" value="Genomic_DNA"/>
</dbReference>
<evidence type="ECO:0000313" key="2">
    <source>
        <dbReference type="EMBL" id="KAF2533554.1"/>
    </source>
</evidence>
<comment type="caution">
    <text evidence="2">The sequence shown here is derived from an EMBL/GenBank/DDBJ whole genome shotgun (WGS) entry which is preliminary data.</text>
</comment>
<reference evidence="2" key="1">
    <citation type="submission" date="2019-12" db="EMBL/GenBank/DDBJ databases">
        <title>Genome sequencing and annotation of Brassica cretica.</title>
        <authorList>
            <person name="Studholme D.J."/>
            <person name="Sarris P.F."/>
        </authorList>
    </citation>
    <scope>NUCLEOTIDE SEQUENCE</scope>
    <source>
        <strain evidence="2">PFS-102/07</strain>
        <tissue evidence="2">Leaf</tissue>
    </source>
</reference>
<proteinExistence type="predicted"/>
<feature type="compositionally biased region" description="Polar residues" evidence="1">
    <location>
        <begin position="90"/>
        <end position="109"/>
    </location>
</feature>
<gene>
    <name evidence="2" type="ORF">F2Q70_00030599</name>
</gene>
<feature type="region of interest" description="Disordered" evidence="1">
    <location>
        <begin position="32"/>
        <end position="63"/>
    </location>
</feature>
<feature type="region of interest" description="Disordered" evidence="1">
    <location>
        <begin position="90"/>
        <end position="110"/>
    </location>
</feature>